<feature type="domain" description="NAD-dependent epimerase/dehydratase" evidence="3">
    <location>
        <begin position="5"/>
        <end position="164"/>
    </location>
</feature>
<evidence type="ECO:0000313" key="5">
    <source>
        <dbReference type="Proteomes" id="UP000298551"/>
    </source>
</evidence>
<dbReference type="InterPro" id="IPR001509">
    <property type="entry name" value="Epimerase_deHydtase"/>
</dbReference>
<dbReference type="Gene3D" id="3.40.50.720">
    <property type="entry name" value="NAD(P)-binding Rossmann-like Domain"/>
    <property type="match status" value="1"/>
</dbReference>
<comment type="pathway">
    <text evidence="1">Bacterial outer membrane biogenesis; LPS O-antigen biosynthesis.</text>
</comment>
<accession>A0A4D6XDW0</accession>
<dbReference type="Proteomes" id="UP000298551">
    <property type="component" value="Chromosome"/>
</dbReference>
<dbReference type="RefSeq" id="WP_136915003.1">
    <property type="nucleotide sequence ID" value="NZ_CP039371.1"/>
</dbReference>
<dbReference type="OrthoDB" id="8770295at2"/>
<protein>
    <submittedName>
        <fullName evidence="4">NAD(P)-dependent oxidoreductase</fullName>
    </submittedName>
</protein>
<evidence type="ECO:0000256" key="2">
    <source>
        <dbReference type="ARBA" id="ARBA00007637"/>
    </source>
</evidence>
<organism evidence="4 5">
    <name type="scientific">Pseudomonas putida</name>
    <name type="common">Arthrobacter siderocapsulatus</name>
    <dbReference type="NCBI Taxonomy" id="303"/>
    <lineage>
        <taxon>Bacteria</taxon>
        <taxon>Pseudomonadati</taxon>
        <taxon>Pseudomonadota</taxon>
        <taxon>Gammaproteobacteria</taxon>
        <taxon>Pseudomonadales</taxon>
        <taxon>Pseudomonadaceae</taxon>
        <taxon>Pseudomonas</taxon>
    </lineage>
</organism>
<evidence type="ECO:0000313" key="4">
    <source>
        <dbReference type="EMBL" id="QCI12850.1"/>
    </source>
</evidence>
<dbReference type="SUPFAM" id="SSF51735">
    <property type="entry name" value="NAD(P)-binding Rossmann-fold domains"/>
    <property type="match status" value="1"/>
</dbReference>
<dbReference type="AlphaFoldDB" id="A0A4D6XDW0"/>
<evidence type="ECO:0000256" key="1">
    <source>
        <dbReference type="ARBA" id="ARBA00005125"/>
    </source>
</evidence>
<proteinExistence type="inferred from homology"/>
<dbReference type="EMBL" id="CP039371">
    <property type="protein sequence ID" value="QCI12850.1"/>
    <property type="molecule type" value="Genomic_DNA"/>
</dbReference>
<dbReference type="InterPro" id="IPR036291">
    <property type="entry name" value="NAD(P)-bd_dom_sf"/>
</dbReference>
<sequence>MQTLLITGAAGIVGTALRPLLREHYQLRLLDRRPVGDLQPGETEIVGDLTDPALVDRAVQGTYGILHLACAHGTDIAFQATVEPNYHATLYLLEAAQRHGAKRFLFTSSHHVVGQYRTDAAETFDDAIPAPDSYYAMSKVFGEAACAAFSQRYDLATFIIRIGNADAKVSDARRLRMWTSGRDLAQLIRIGLEHPEVRQEIVYGVSESPNPLFSNGRARALGYQPKDNAKDHLAPEYLPYEQMDPHTSGRDHVGGAYAGAPLVSVLGARS</sequence>
<name>A0A4D6XDW0_PSEPU</name>
<dbReference type="PANTHER" id="PTHR43000">
    <property type="entry name" value="DTDP-D-GLUCOSE 4,6-DEHYDRATASE-RELATED"/>
    <property type="match status" value="1"/>
</dbReference>
<dbReference type="Pfam" id="PF01370">
    <property type="entry name" value="Epimerase"/>
    <property type="match status" value="1"/>
</dbReference>
<reference evidence="5" key="1">
    <citation type="submission" date="2019-04" db="EMBL/GenBank/DDBJ databases">
        <title>Genome sequence of Pseudomonas putida 1290, an auxin catabolizing strain.</title>
        <authorList>
            <person name="Laird T.S."/>
            <person name="Leveau J.H.J."/>
        </authorList>
    </citation>
    <scope>NUCLEOTIDE SEQUENCE [LARGE SCALE GENOMIC DNA]</scope>
    <source>
        <strain evidence="5">1290</strain>
    </source>
</reference>
<evidence type="ECO:0000259" key="3">
    <source>
        <dbReference type="Pfam" id="PF01370"/>
    </source>
</evidence>
<comment type="similarity">
    <text evidence="2">Belongs to the NAD(P)-dependent epimerase/dehydratase family.</text>
</comment>
<gene>
    <name evidence="4" type="ORF">E6B08_16355</name>
</gene>